<evidence type="ECO:0000313" key="2">
    <source>
        <dbReference type="Proteomes" id="UP000552709"/>
    </source>
</evidence>
<organism evidence="1 2">
    <name type="scientific">Deinococcus humi</name>
    <dbReference type="NCBI Taxonomy" id="662880"/>
    <lineage>
        <taxon>Bacteria</taxon>
        <taxon>Thermotogati</taxon>
        <taxon>Deinococcota</taxon>
        <taxon>Deinococci</taxon>
        <taxon>Deinococcales</taxon>
        <taxon>Deinococcaceae</taxon>
        <taxon>Deinococcus</taxon>
    </lineage>
</organism>
<protein>
    <recommendedName>
        <fullName evidence="3">GAF domain-containing protein</fullName>
    </recommendedName>
</protein>
<gene>
    <name evidence="1" type="ORF">HNQ08_002134</name>
</gene>
<keyword evidence="2" id="KW-1185">Reference proteome</keyword>
<reference evidence="1 2" key="1">
    <citation type="submission" date="2020-08" db="EMBL/GenBank/DDBJ databases">
        <title>Genomic Encyclopedia of Type Strains, Phase IV (KMG-IV): sequencing the most valuable type-strain genomes for metagenomic binning, comparative biology and taxonomic classification.</title>
        <authorList>
            <person name="Goeker M."/>
        </authorList>
    </citation>
    <scope>NUCLEOTIDE SEQUENCE [LARGE SCALE GENOMIC DNA]</scope>
    <source>
        <strain evidence="1 2">DSM 27939</strain>
    </source>
</reference>
<dbReference type="EMBL" id="JACHFL010000004">
    <property type="protein sequence ID" value="MBB5363036.1"/>
    <property type="molecule type" value="Genomic_DNA"/>
</dbReference>
<accession>A0A7W8JTQ4</accession>
<sequence length="119" mass="12467">MTVTLFTLEADSDRWQPVGGVDQTAQEDGFTVNSPALLHVLSGQEPIFFGHSLSPGLDLGALAPAGAGALYPCVQENETCGLLRVTLADGQDWNEAGQATFRTVAGALGLGLRHCATRK</sequence>
<dbReference type="Proteomes" id="UP000552709">
    <property type="component" value="Unassembled WGS sequence"/>
</dbReference>
<comment type="caution">
    <text evidence="1">The sequence shown here is derived from an EMBL/GenBank/DDBJ whole genome shotgun (WGS) entry which is preliminary data.</text>
</comment>
<proteinExistence type="predicted"/>
<evidence type="ECO:0008006" key="3">
    <source>
        <dbReference type="Google" id="ProtNLM"/>
    </source>
</evidence>
<dbReference type="RefSeq" id="WP_184131161.1">
    <property type="nucleotide sequence ID" value="NZ_JACHFL010000004.1"/>
</dbReference>
<dbReference type="AlphaFoldDB" id="A0A7W8JTQ4"/>
<evidence type="ECO:0000313" key="1">
    <source>
        <dbReference type="EMBL" id="MBB5363036.1"/>
    </source>
</evidence>
<name>A0A7W8JTQ4_9DEIO</name>